<reference evidence="1" key="1">
    <citation type="submission" date="2020-05" db="EMBL/GenBank/DDBJ databases">
        <title>Large-scale comparative analyses of tick genomes elucidate their genetic diversity and vector capacities.</title>
        <authorList>
            <person name="Jia N."/>
            <person name="Wang J."/>
            <person name="Shi W."/>
            <person name="Du L."/>
            <person name="Sun Y."/>
            <person name="Zhan W."/>
            <person name="Jiang J."/>
            <person name="Wang Q."/>
            <person name="Zhang B."/>
            <person name="Ji P."/>
            <person name="Sakyi L.B."/>
            <person name="Cui X."/>
            <person name="Yuan T."/>
            <person name="Jiang B."/>
            <person name="Yang W."/>
            <person name="Lam T.T.-Y."/>
            <person name="Chang Q."/>
            <person name="Ding S."/>
            <person name="Wang X."/>
            <person name="Zhu J."/>
            <person name="Ruan X."/>
            <person name="Zhao L."/>
            <person name="Wei J."/>
            <person name="Que T."/>
            <person name="Du C."/>
            <person name="Cheng J."/>
            <person name="Dai P."/>
            <person name="Han X."/>
            <person name="Huang E."/>
            <person name="Gao Y."/>
            <person name="Liu J."/>
            <person name="Shao H."/>
            <person name="Ye R."/>
            <person name="Li L."/>
            <person name="Wei W."/>
            <person name="Wang X."/>
            <person name="Wang C."/>
            <person name="Yang T."/>
            <person name="Huo Q."/>
            <person name="Li W."/>
            <person name="Guo W."/>
            <person name="Chen H."/>
            <person name="Zhou L."/>
            <person name="Ni X."/>
            <person name="Tian J."/>
            <person name="Zhou Y."/>
            <person name="Sheng Y."/>
            <person name="Liu T."/>
            <person name="Pan Y."/>
            <person name="Xia L."/>
            <person name="Li J."/>
            <person name="Zhao F."/>
            <person name="Cao W."/>
        </authorList>
    </citation>
    <scope>NUCLEOTIDE SEQUENCE</scope>
    <source>
        <strain evidence="1">Dsil-2018</strain>
    </source>
</reference>
<evidence type="ECO:0000313" key="2">
    <source>
        <dbReference type="Proteomes" id="UP000821865"/>
    </source>
</evidence>
<organism evidence="1 2">
    <name type="scientific">Dermacentor silvarum</name>
    <name type="common">Tick</name>
    <dbReference type="NCBI Taxonomy" id="543639"/>
    <lineage>
        <taxon>Eukaryota</taxon>
        <taxon>Metazoa</taxon>
        <taxon>Ecdysozoa</taxon>
        <taxon>Arthropoda</taxon>
        <taxon>Chelicerata</taxon>
        <taxon>Arachnida</taxon>
        <taxon>Acari</taxon>
        <taxon>Parasitiformes</taxon>
        <taxon>Ixodida</taxon>
        <taxon>Ixodoidea</taxon>
        <taxon>Ixodidae</taxon>
        <taxon>Rhipicephalinae</taxon>
        <taxon>Dermacentor</taxon>
    </lineage>
</organism>
<dbReference type="Proteomes" id="UP000821865">
    <property type="component" value="Chromosome 2"/>
</dbReference>
<gene>
    <name evidence="1" type="ORF">HPB49_018028</name>
</gene>
<name>A0ACB8DEC3_DERSI</name>
<sequence length="123" mass="14536">MDDPKIVFLYNFLNWLDEWKEKTKDYDTGRLTKETHGVLHQTNYGFIELARYCLDDLKLSYVLLGKIQTDGFEHRFGKYRQLAGAQYHVSVRQVYDCENKLRLQNTLPLVATKLRGCVDEDKQ</sequence>
<keyword evidence="2" id="KW-1185">Reference proteome</keyword>
<protein>
    <submittedName>
        <fullName evidence="1">Uncharacterized protein</fullName>
    </submittedName>
</protein>
<comment type="caution">
    <text evidence="1">The sequence shown here is derived from an EMBL/GenBank/DDBJ whole genome shotgun (WGS) entry which is preliminary data.</text>
</comment>
<dbReference type="EMBL" id="CM023471">
    <property type="protein sequence ID" value="KAH7966614.1"/>
    <property type="molecule type" value="Genomic_DNA"/>
</dbReference>
<proteinExistence type="predicted"/>
<accession>A0ACB8DEC3</accession>
<evidence type="ECO:0000313" key="1">
    <source>
        <dbReference type="EMBL" id="KAH7966614.1"/>
    </source>
</evidence>